<dbReference type="Gene3D" id="3.40.50.2300">
    <property type="match status" value="1"/>
</dbReference>
<dbReference type="InterPro" id="IPR003594">
    <property type="entry name" value="HATPase_dom"/>
</dbReference>
<dbReference type="Pfam" id="PF00072">
    <property type="entry name" value="Response_reg"/>
    <property type="match status" value="1"/>
</dbReference>
<dbReference type="SMART" id="SM00448">
    <property type="entry name" value="REC"/>
    <property type="match status" value="1"/>
</dbReference>
<comment type="caution">
    <text evidence="4">The sequence shown here is derived from an EMBL/GenBank/DDBJ whole genome shotgun (WGS) entry which is preliminary data.</text>
</comment>
<reference evidence="4 5" key="1">
    <citation type="submission" date="2020-01" db="EMBL/GenBank/DDBJ databases">
        <title>Genomes of bacteria type strains.</title>
        <authorList>
            <person name="Chen J."/>
            <person name="Zhu S."/>
            <person name="Yang J."/>
        </authorList>
    </citation>
    <scope>NUCLEOTIDE SEQUENCE [LARGE SCALE GENOMIC DNA]</scope>
    <source>
        <strain evidence="4 5">LMG 22958</strain>
    </source>
</reference>
<dbReference type="PANTHER" id="PTHR43156:SF2">
    <property type="entry name" value="STAGE II SPORULATION PROTEIN E"/>
    <property type="match status" value="1"/>
</dbReference>
<evidence type="ECO:0000259" key="3">
    <source>
        <dbReference type="PROSITE" id="PS50110"/>
    </source>
</evidence>
<evidence type="ECO:0000313" key="5">
    <source>
        <dbReference type="Proteomes" id="UP000478837"/>
    </source>
</evidence>
<dbReference type="InterPro" id="IPR036890">
    <property type="entry name" value="HATPase_C_sf"/>
</dbReference>
<dbReference type="SUPFAM" id="SSF81606">
    <property type="entry name" value="PP2C-like"/>
    <property type="match status" value="1"/>
</dbReference>
<keyword evidence="5" id="KW-1185">Reference proteome</keyword>
<dbReference type="EMBL" id="JAAAWP010000002">
    <property type="protein sequence ID" value="NDW20866.1"/>
    <property type="molecule type" value="Genomic_DNA"/>
</dbReference>
<dbReference type="Pfam" id="PF07228">
    <property type="entry name" value="SpoIIE"/>
    <property type="match status" value="1"/>
</dbReference>
<dbReference type="InterPro" id="IPR052016">
    <property type="entry name" value="Bact_Sigma-Reg"/>
</dbReference>
<keyword evidence="1" id="KW-0378">Hydrolase</keyword>
<evidence type="ECO:0000256" key="2">
    <source>
        <dbReference type="PROSITE-ProRule" id="PRU00169"/>
    </source>
</evidence>
<gene>
    <name evidence="4" type="ORF">GTW09_04950</name>
</gene>
<dbReference type="Proteomes" id="UP000478837">
    <property type="component" value="Unassembled WGS sequence"/>
</dbReference>
<feature type="modified residue" description="4-aspartylphosphate" evidence="2">
    <location>
        <position position="52"/>
    </location>
</feature>
<dbReference type="CDD" id="cd16936">
    <property type="entry name" value="HATPase_RsbW-like"/>
    <property type="match status" value="1"/>
</dbReference>
<organism evidence="4 5">
    <name type="scientific">Alteromonas hispanica</name>
    <dbReference type="NCBI Taxonomy" id="315421"/>
    <lineage>
        <taxon>Bacteria</taxon>
        <taxon>Pseudomonadati</taxon>
        <taxon>Pseudomonadota</taxon>
        <taxon>Gammaproteobacteria</taxon>
        <taxon>Alteromonadales</taxon>
        <taxon>Alteromonadaceae</taxon>
        <taxon>Alteromonas/Salinimonas group</taxon>
        <taxon>Alteromonas</taxon>
    </lineage>
</organism>
<feature type="domain" description="Response regulatory" evidence="3">
    <location>
        <begin position="2"/>
        <end position="119"/>
    </location>
</feature>
<dbReference type="InterPro" id="IPR001932">
    <property type="entry name" value="PPM-type_phosphatase-like_dom"/>
</dbReference>
<dbReference type="SMART" id="SM00331">
    <property type="entry name" value="PP2C_SIG"/>
    <property type="match status" value="1"/>
</dbReference>
<dbReference type="GO" id="GO:0000160">
    <property type="term" value="P:phosphorelay signal transduction system"/>
    <property type="evidence" value="ECO:0007669"/>
    <property type="project" value="InterPro"/>
</dbReference>
<dbReference type="InterPro" id="IPR036457">
    <property type="entry name" value="PPM-type-like_dom_sf"/>
</dbReference>
<keyword evidence="2" id="KW-0597">Phosphoprotein</keyword>
<dbReference type="InterPro" id="IPR011006">
    <property type="entry name" value="CheY-like_superfamily"/>
</dbReference>
<protein>
    <submittedName>
        <fullName evidence="4">Response regulator</fullName>
    </submittedName>
</protein>
<proteinExistence type="predicted"/>
<sequence>MKILIVDDESINRILLVNLLENAGYTDCIEAANGAEAIDKYKREQPDLVLLDVVMPDMSGFDVVKHLRSHATEHYLPILFITALDDKESLVKCLDVGGNDFATKPFDKHILIAKIRAHLQIRALSLRIEQQNKALLLFNQRVAREHAIVEHIFSNAIVNDPKVLSYFDYCIKPAQSFNGDVFLCEASPSGGIYFVVGDFTGHGLASAVGALPVTRAFQELSQQGVSVSELAKELNHILLKFLPHDMFMAAVVGEIDASGTRVTLWQGGMPAVICNTSQANKESAFIGGARFEEVGMPEGLRQIPARHMALGILENEEFDTQCDTISLSRGTQLIVVSDGLIEVANGTNHMLMEEGLVDIIHSMKRENQTVTAEGLYQKVLNYSVSKTFDDDISAVIFASQPIELVPKDNSGIALPSLHEIALSAEHLKQPDVLQRVLQIAGQCEGIQNVRSILYTVISELFNNALEHGVLLLDSKLKSTSEGFHTYYQLREKLLNQLSDASITITIEALPNQHKIRITVKDSGRGFSWDNLKSVNDDESYGRGLALVQAMCDQMWFEDKGSKVICTIDTKGTP</sequence>
<dbReference type="AlphaFoldDB" id="A0A6L9MRU5"/>
<dbReference type="InterPro" id="IPR001789">
    <property type="entry name" value="Sig_transdc_resp-reg_receiver"/>
</dbReference>
<dbReference type="SUPFAM" id="SSF52172">
    <property type="entry name" value="CheY-like"/>
    <property type="match status" value="1"/>
</dbReference>
<evidence type="ECO:0000256" key="1">
    <source>
        <dbReference type="ARBA" id="ARBA00022801"/>
    </source>
</evidence>
<accession>A0A6L9MRU5</accession>
<dbReference type="Pfam" id="PF02518">
    <property type="entry name" value="HATPase_c"/>
    <property type="match status" value="1"/>
</dbReference>
<dbReference type="SUPFAM" id="SSF55874">
    <property type="entry name" value="ATPase domain of HSP90 chaperone/DNA topoisomerase II/histidine kinase"/>
    <property type="match status" value="1"/>
</dbReference>
<dbReference type="GO" id="GO:0016791">
    <property type="term" value="F:phosphatase activity"/>
    <property type="evidence" value="ECO:0007669"/>
    <property type="project" value="TreeGrafter"/>
</dbReference>
<dbReference type="Gene3D" id="3.30.565.10">
    <property type="entry name" value="Histidine kinase-like ATPase, C-terminal domain"/>
    <property type="match status" value="1"/>
</dbReference>
<dbReference type="RefSeq" id="WP_163110528.1">
    <property type="nucleotide sequence ID" value="NZ_JAAAWP010000002.1"/>
</dbReference>
<dbReference type="Gene3D" id="3.60.40.10">
    <property type="entry name" value="PPM-type phosphatase domain"/>
    <property type="match status" value="1"/>
</dbReference>
<dbReference type="PANTHER" id="PTHR43156">
    <property type="entry name" value="STAGE II SPORULATION PROTEIN E-RELATED"/>
    <property type="match status" value="1"/>
</dbReference>
<name>A0A6L9MRU5_9ALTE</name>
<dbReference type="PROSITE" id="PS50110">
    <property type="entry name" value="RESPONSE_REGULATORY"/>
    <property type="match status" value="1"/>
</dbReference>
<evidence type="ECO:0000313" key="4">
    <source>
        <dbReference type="EMBL" id="NDW20866.1"/>
    </source>
</evidence>